<proteinExistence type="predicted"/>
<dbReference type="GO" id="GO:0006654">
    <property type="term" value="P:phosphatidic acid biosynthetic process"/>
    <property type="evidence" value="ECO:0007669"/>
    <property type="project" value="TreeGrafter"/>
</dbReference>
<evidence type="ECO:0000259" key="4">
    <source>
        <dbReference type="SMART" id="SM00563"/>
    </source>
</evidence>
<dbReference type="EMBL" id="JADIMT010000009">
    <property type="protein sequence ID" value="MBO8435466.1"/>
    <property type="molecule type" value="Genomic_DNA"/>
</dbReference>
<dbReference type="SUPFAM" id="SSF69593">
    <property type="entry name" value="Glycerol-3-phosphate (1)-acyltransferase"/>
    <property type="match status" value="1"/>
</dbReference>
<dbReference type="SMART" id="SM00563">
    <property type="entry name" value="PlsC"/>
    <property type="match status" value="1"/>
</dbReference>
<dbReference type="PANTHER" id="PTHR10434">
    <property type="entry name" value="1-ACYL-SN-GLYCEROL-3-PHOSPHATE ACYLTRANSFERASE"/>
    <property type="match status" value="1"/>
</dbReference>
<dbReference type="GO" id="GO:0003841">
    <property type="term" value="F:1-acylglycerol-3-phosphate O-acyltransferase activity"/>
    <property type="evidence" value="ECO:0007669"/>
    <property type="project" value="TreeGrafter"/>
</dbReference>
<comment type="caution">
    <text evidence="5">The sequence shown here is derived from an EMBL/GenBank/DDBJ whole genome shotgun (WGS) entry which is preliminary data.</text>
</comment>
<evidence type="ECO:0000313" key="5">
    <source>
        <dbReference type="EMBL" id="MBO8435466.1"/>
    </source>
</evidence>
<protein>
    <submittedName>
        <fullName evidence="5">1-acyl-sn-glycerol-3-phosphate acyltransferase</fullName>
    </submittedName>
</protein>
<organism evidence="5 6">
    <name type="scientific">Candidatus Ornithospirochaeta stercoripullorum</name>
    <dbReference type="NCBI Taxonomy" id="2840899"/>
    <lineage>
        <taxon>Bacteria</taxon>
        <taxon>Pseudomonadati</taxon>
        <taxon>Spirochaetota</taxon>
        <taxon>Spirochaetia</taxon>
        <taxon>Spirochaetales</taxon>
        <taxon>Spirochaetaceae</taxon>
        <taxon>Spirochaetaceae incertae sedis</taxon>
        <taxon>Candidatus Ornithospirochaeta</taxon>
    </lineage>
</organism>
<accession>A0A9D9DZM8</accession>
<gene>
    <name evidence="5" type="ORF">IAA97_00575</name>
</gene>
<keyword evidence="3 5" id="KW-0012">Acyltransferase</keyword>
<comment type="pathway">
    <text evidence="1">Lipid metabolism.</text>
</comment>
<dbReference type="PANTHER" id="PTHR10434:SF11">
    <property type="entry name" value="1-ACYL-SN-GLYCEROL-3-PHOSPHATE ACYLTRANSFERASE"/>
    <property type="match status" value="1"/>
</dbReference>
<evidence type="ECO:0000256" key="2">
    <source>
        <dbReference type="ARBA" id="ARBA00022679"/>
    </source>
</evidence>
<evidence type="ECO:0000256" key="1">
    <source>
        <dbReference type="ARBA" id="ARBA00005189"/>
    </source>
</evidence>
<name>A0A9D9DZM8_9SPIO</name>
<sequence length="402" mass="45927">MGKSGLTPAFRFLKLTYGNYIKRRYGITEKGMENVVPFRGPCIVFANHTHTLDPFFISEMYPYTIRWVAGSYLFKMKGVSFLLRHLVHAIPKVQGRSDLETIRNISRALKNGDIVGLFPEGTRSWDGEMMDITAATAKLVRIFHVPVVFCHIEGGFLNKPRWSDKERRGPVSVRVVKVLTEEEIKTSSLQEITEITKKYLSFSTDDWQESAHVPYPSDSAAEGSERLFYLCPKCHRFSTMSSSGRTVTCSSCGLSATFDDYGRIKMNDDYIPYTRLSEWHEWEKKELGEIYDRAEEGSTIFTDSGILFQIPGKKKLETVSENFSVTVTKEGFVFIFATPIFCDGKSSERLFFPFSSIESVVINAKQTIEFYADGKQYRFRTALDRSALKYQVIYLYVSRGGK</sequence>
<reference evidence="5" key="2">
    <citation type="journal article" date="2021" name="PeerJ">
        <title>Extensive microbial diversity within the chicken gut microbiome revealed by metagenomics and culture.</title>
        <authorList>
            <person name="Gilroy R."/>
            <person name="Ravi A."/>
            <person name="Getino M."/>
            <person name="Pursley I."/>
            <person name="Horton D.L."/>
            <person name="Alikhan N.F."/>
            <person name="Baker D."/>
            <person name="Gharbi K."/>
            <person name="Hall N."/>
            <person name="Watson M."/>
            <person name="Adriaenssens E.M."/>
            <person name="Foster-Nyarko E."/>
            <person name="Jarju S."/>
            <person name="Secka A."/>
            <person name="Antonio M."/>
            <person name="Oren A."/>
            <person name="Chaudhuri R.R."/>
            <person name="La Ragione R."/>
            <person name="Hildebrand F."/>
            <person name="Pallen M.J."/>
        </authorList>
    </citation>
    <scope>NUCLEOTIDE SEQUENCE</scope>
    <source>
        <strain evidence="5">7293</strain>
    </source>
</reference>
<evidence type="ECO:0000313" key="6">
    <source>
        <dbReference type="Proteomes" id="UP000823615"/>
    </source>
</evidence>
<reference evidence="5" key="1">
    <citation type="submission" date="2020-10" db="EMBL/GenBank/DDBJ databases">
        <authorList>
            <person name="Gilroy R."/>
        </authorList>
    </citation>
    <scope>NUCLEOTIDE SEQUENCE</scope>
    <source>
        <strain evidence="5">7293</strain>
    </source>
</reference>
<keyword evidence="2" id="KW-0808">Transferase</keyword>
<dbReference type="Proteomes" id="UP000823615">
    <property type="component" value="Unassembled WGS sequence"/>
</dbReference>
<dbReference type="AlphaFoldDB" id="A0A9D9DZM8"/>
<dbReference type="InterPro" id="IPR002123">
    <property type="entry name" value="Plipid/glycerol_acylTrfase"/>
</dbReference>
<feature type="domain" description="Phospholipid/glycerol acyltransferase" evidence="4">
    <location>
        <begin position="42"/>
        <end position="155"/>
    </location>
</feature>
<dbReference type="Pfam" id="PF01553">
    <property type="entry name" value="Acyltransferase"/>
    <property type="match status" value="1"/>
</dbReference>
<dbReference type="CDD" id="cd07989">
    <property type="entry name" value="LPLAT_AGPAT-like"/>
    <property type="match status" value="1"/>
</dbReference>
<evidence type="ECO:0000256" key="3">
    <source>
        <dbReference type="ARBA" id="ARBA00023315"/>
    </source>
</evidence>